<feature type="compositionally biased region" description="Basic and acidic residues" evidence="1">
    <location>
        <begin position="48"/>
        <end position="66"/>
    </location>
</feature>
<feature type="chain" id="PRO_5009582188" evidence="3">
    <location>
        <begin position="34"/>
        <end position="366"/>
    </location>
</feature>
<feature type="signal peptide" evidence="3">
    <location>
        <begin position="1"/>
        <end position="33"/>
    </location>
</feature>
<keyword evidence="2" id="KW-1133">Transmembrane helix</keyword>
<comment type="caution">
    <text evidence="4">The sequence shown here is derived from an EMBL/GenBank/DDBJ whole genome shotgun (WGS) entry which is preliminary data.</text>
</comment>
<keyword evidence="2" id="KW-0472">Membrane</keyword>
<organism evidence="4 5">
    <name type="scientific">Candidatus Komeilibacteria bacterium RIFCSPLOWO2_01_FULL_53_11</name>
    <dbReference type="NCBI Taxonomy" id="1798552"/>
    <lineage>
        <taxon>Bacteria</taxon>
        <taxon>Candidatus Komeiliibacteriota</taxon>
    </lineage>
</organism>
<feature type="compositionally biased region" description="Polar residues" evidence="1">
    <location>
        <begin position="37"/>
        <end position="47"/>
    </location>
</feature>
<accession>A0A1G2BXL5</accession>
<feature type="compositionally biased region" description="Polar residues" evidence="1">
    <location>
        <begin position="123"/>
        <end position="158"/>
    </location>
</feature>
<evidence type="ECO:0000313" key="5">
    <source>
        <dbReference type="Proteomes" id="UP000177349"/>
    </source>
</evidence>
<protein>
    <submittedName>
        <fullName evidence="4">Uncharacterized protein</fullName>
    </submittedName>
</protein>
<evidence type="ECO:0000256" key="3">
    <source>
        <dbReference type="SAM" id="SignalP"/>
    </source>
</evidence>
<feature type="compositionally biased region" description="Polar residues" evidence="1">
    <location>
        <begin position="81"/>
        <end position="96"/>
    </location>
</feature>
<sequence length="366" mass="40097">MYGNTGLMRTPLIRTLFMVVAFLAMASSSLAMAVEQSAQPSSTQDSGTPKKKELSEFQKRSQERLRKIAVGQDFVKPSDGNAVTAQPFEATTTDAKGTSAPVSEVTKRNAEKADAVPAAPKVSETTADSNTPTQATSDPNGSSVLSTSASESGQSTVATVTEHVPTTLLMREVFDQNFFAFSSALGSPTLENVPAKWPTWEDVYFERESYRSRLEARVARDWKSVGSYWWQIGVTVSCENELTRGSPILFTLHYPSQRKNLVIDVVKETVRDFSAESQETLVRVKQGLYSTPEEGEGRDFLLLTVLFVSLGIVAIVLAFSLSGDLLTTIAKALFPDQWENPWTRRFLACCIGAAILIIIYLARLAI</sequence>
<feature type="transmembrane region" description="Helical" evidence="2">
    <location>
        <begin position="342"/>
        <end position="362"/>
    </location>
</feature>
<feature type="transmembrane region" description="Helical" evidence="2">
    <location>
        <begin position="300"/>
        <end position="321"/>
    </location>
</feature>
<gene>
    <name evidence="4" type="ORF">A3B31_03565</name>
</gene>
<name>A0A1G2BXL5_9BACT</name>
<keyword evidence="2" id="KW-0812">Transmembrane</keyword>
<feature type="region of interest" description="Disordered" evidence="1">
    <location>
        <begin position="37"/>
        <end position="158"/>
    </location>
</feature>
<reference evidence="4 5" key="1">
    <citation type="journal article" date="2016" name="Nat. Commun.">
        <title>Thousands of microbial genomes shed light on interconnected biogeochemical processes in an aquifer system.</title>
        <authorList>
            <person name="Anantharaman K."/>
            <person name="Brown C.T."/>
            <person name="Hug L.A."/>
            <person name="Sharon I."/>
            <person name="Castelle C.J."/>
            <person name="Probst A.J."/>
            <person name="Thomas B.C."/>
            <person name="Singh A."/>
            <person name="Wilkins M.J."/>
            <person name="Karaoz U."/>
            <person name="Brodie E.L."/>
            <person name="Williams K.H."/>
            <person name="Hubbard S.S."/>
            <person name="Banfield J.F."/>
        </authorList>
    </citation>
    <scope>NUCLEOTIDE SEQUENCE [LARGE SCALE GENOMIC DNA]</scope>
</reference>
<evidence type="ECO:0000256" key="2">
    <source>
        <dbReference type="SAM" id="Phobius"/>
    </source>
</evidence>
<evidence type="ECO:0000256" key="1">
    <source>
        <dbReference type="SAM" id="MobiDB-lite"/>
    </source>
</evidence>
<feature type="compositionally biased region" description="Basic and acidic residues" evidence="1">
    <location>
        <begin position="105"/>
        <end position="114"/>
    </location>
</feature>
<keyword evidence="3" id="KW-0732">Signal</keyword>
<proteinExistence type="predicted"/>
<dbReference type="EMBL" id="MHKN01000005">
    <property type="protein sequence ID" value="OGY92927.1"/>
    <property type="molecule type" value="Genomic_DNA"/>
</dbReference>
<dbReference type="Proteomes" id="UP000177349">
    <property type="component" value="Unassembled WGS sequence"/>
</dbReference>
<dbReference type="AlphaFoldDB" id="A0A1G2BXL5"/>
<evidence type="ECO:0000313" key="4">
    <source>
        <dbReference type="EMBL" id="OGY92927.1"/>
    </source>
</evidence>